<comment type="subcellular location">
    <subcellularLocation>
        <location evidence="3">Cell membrane</location>
        <topology evidence="3">Peripheral membrane protein</topology>
        <orientation evidence="3">Cytoplasmic side</orientation>
    </subcellularLocation>
    <subcellularLocation>
        <location evidence="2">Cytoplasm</location>
        <location evidence="2">Cytoskeleton</location>
        <location evidence="2">Actin patch</location>
    </subcellularLocation>
    <subcellularLocation>
        <location evidence="1">Endosome membrane</location>
        <topology evidence="1">Peripheral membrane protein</topology>
        <orientation evidence="1">Cytoplasmic side</orientation>
    </subcellularLocation>
</comment>
<feature type="coiled-coil region" evidence="16">
    <location>
        <begin position="616"/>
        <end position="655"/>
    </location>
</feature>
<dbReference type="SUPFAM" id="SSF47473">
    <property type="entry name" value="EF-hand"/>
    <property type="match status" value="2"/>
</dbReference>
<keyword evidence="13" id="KW-0472">Membrane</keyword>
<dbReference type="InterPro" id="IPR000261">
    <property type="entry name" value="EH_dom"/>
</dbReference>
<name>A0A1E4S918_CYBJN</name>
<evidence type="ECO:0000256" key="12">
    <source>
        <dbReference type="ARBA" id="ARBA00023054"/>
    </source>
</evidence>
<keyword evidence="7" id="KW-1003">Cell membrane</keyword>
<feature type="compositionally biased region" description="Low complexity" evidence="17">
    <location>
        <begin position="937"/>
        <end position="954"/>
    </location>
</feature>
<feature type="region of interest" description="Disordered" evidence="17">
    <location>
        <begin position="17"/>
        <end position="53"/>
    </location>
</feature>
<keyword evidence="9" id="KW-0254">Endocytosis</keyword>
<feature type="domain" description="EH" evidence="18">
    <location>
        <begin position="465"/>
        <end position="554"/>
    </location>
</feature>
<evidence type="ECO:0000313" key="19">
    <source>
        <dbReference type="EMBL" id="ODV76016.1"/>
    </source>
</evidence>
<dbReference type="InterPro" id="IPR011992">
    <property type="entry name" value="EF-hand-dom_pair"/>
</dbReference>
<dbReference type="GO" id="GO:0016197">
    <property type="term" value="P:endosomal transport"/>
    <property type="evidence" value="ECO:0007669"/>
    <property type="project" value="TreeGrafter"/>
</dbReference>
<reference evidence="19 20" key="1">
    <citation type="journal article" date="2016" name="Proc. Natl. Acad. Sci. U.S.A.">
        <title>Comparative genomics of biotechnologically important yeasts.</title>
        <authorList>
            <person name="Riley R."/>
            <person name="Haridas S."/>
            <person name="Wolfe K.H."/>
            <person name="Lopes M.R."/>
            <person name="Hittinger C.T."/>
            <person name="Goeker M."/>
            <person name="Salamov A.A."/>
            <person name="Wisecaver J.H."/>
            <person name="Long T.M."/>
            <person name="Calvey C.H."/>
            <person name="Aerts A.L."/>
            <person name="Barry K.W."/>
            <person name="Choi C."/>
            <person name="Clum A."/>
            <person name="Coughlan A.Y."/>
            <person name="Deshpande S."/>
            <person name="Douglass A.P."/>
            <person name="Hanson S.J."/>
            <person name="Klenk H.-P."/>
            <person name="LaButti K.M."/>
            <person name="Lapidus A."/>
            <person name="Lindquist E.A."/>
            <person name="Lipzen A.M."/>
            <person name="Meier-Kolthoff J.P."/>
            <person name="Ohm R.A."/>
            <person name="Otillar R.P."/>
            <person name="Pangilinan J.L."/>
            <person name="Peng Y."/>
            <person name="Rokas A."/>
            <person name="Rosa C.A."/>
            <person name="Scheuner C."/>
            <person name="Sibirny A.A."/>
            <person name="Slot J.C."/>
            <person name="Stielow J.B."/>
            <person name="Sun H."/>
            <person name="Kurtzman C.P."/>
            <person name="Blackwell M."/>
            <person name="Grigoriev I.V."/>
            <person name="Jeffries T.W."/>
        </authorList>
    </citation>
    <scope>NUCLEOTIDE SEQUENCE [LARGE SCALE GENOMIC DNA]</scope>
    <source>
        <strain evidence="20">ATCC 18201 / CBS 1600 / BCRC 20928 / JCM 3617 / NBRC 0987 / NRRL Y-1542</strain>
    </source>
</reference>
<dbReference type="STRING" id="983966.A0A1E4S918"/>
<evidence type="ECO:0000256" key="1">
    <source>
        <dbReference type="ARBA" id="ARBA00004125"/>
    </source>
</evidence>
<feature type="compositionally biased region" description="Low complexity" evidence="17">
    <location>
        <begin position="17"/>
        <end position="36"/>
    </location>
</feature>
<evidence type="ECO:0000256" key="15">
    <source>
        <dbReference type="ARBA" id="ARBA00023212"/>
    </source>
</evidence>
<dbReference type="GO" id="GO:0003779">
    <property type="term" value="F:actin binding"/>
    <property type="evidence" value="ECO:0007669"/>
    <property type="project" value="UniProtKB-KW"/>
</dbReference>
<evidence type="ECO:0000256" key="6">
    <source>
        <dbReference type="ARBA" id="ARBA00020728"/>
    </source>
</evidence>
<evidence type="ECO:0000256" key="4">
    <source>
        <dbReference type="ARBA" id="ARBA00009351"/>
    </source>
</evidence>
<feature type="region of interest" description="Disordered" evidence="17">
    <location>
        <begin position="165"/>
        <end position="216"/>
    </location>
</feature>
<feature type="region of interest" description="Disordered" evidence="17">
    <location>
        <begin position="930"/>
        <end position="985"/>
    </location>
</feature>
<evidence type="ECO:0000256" key="9">
    <source>
        <dbReference type="ARBA" id="ARBA00022583"/>
    </source>
</evidence>
<evidence type="ECO:0000256" key="11">
    <source>
        <dbReference type="ARBA" id="ARBA00022753"/>
    </source>
</evidence>
<feature type="compositionally biased region" description="Acidic residues" evidence="17">
    <location>
        <begin position="955"/>
        <end position="967"/>
    </location>
</feature>
<dbReference type="GeneID" id="30987894"/>
<dbReference type="GO" id="GO:0006897">
    <property type="term" value="P:endocytosis"/>
    <property type="evidence" value="ECO:0007669"/>
    <property type="project" value="UniProtKB-KW"/>
</dbReference>
<feature type="compositionally biased region" description="Polar residues" evidence="17">
    <location>
        <begin position="866"/>
        <end position="906"/>
    </location>
</feature>
<feature type="region of interest" description="Disordered" evidence="17">
    <location>
        <begin position="846"/>
        <end position="909"/>
    </location>
</feature>
<evidence type="ECO:0000313" key="20">
    <source>
        <dbReference type="Proteomes" id="UP000094389"/>
    </source>
</evidence>
<dbReference type="AlphaFoldDB" id="A0A1E4S918"/>
<evidence type="ECO:0000256" key="13">
    <source>
        <dbReference type="ARBA" id="ARBA00023136"/>
    </source>
</evidence>
<evidence type="ECO:0000256" key="7">
    <source>
        <dbReference type="ARBA" id="ARBA00022475"/>
    </source>
</evidence>
<evidence type="ECO:0000256" key="2">
    <source>
        <dbReference type="ARBA" id="ARBA00004134"/>
    </source>
</evidence>
<evidence type="ECO:0000256" key="5">
    <source>
        <dbReference type="ARBA" id="ARBA00015110"/>
    </source>
</evidence>
<dbReference type="PANTHER" id="PTHR11216:SF173">
    <property type="entry name" value="ACTIN CYTOSKELETON-REGULATORY COMPLEX PROTEIN PAN1"/>
    <property type="match status" value="1"/>
</dbReference>
<dbReference type="GO" id="GO:0010008">
    <property type="term" value="C:endosome membrane"/>
    <property type="evidence" value="ECO:0007669"/>
    <property type="project" value="UniProtKB-SubCell"/>
</dbReference>
<dbReference type="GO" id="GO:0030479">
    <property type="term" value="C:actin cortical patch"/>
    <property type="evidence" value="ECO:0007669"/>
    <property type="project" value="UniProtKB-SubCell"/>
</dbReference>
<dbReference type="PROSITE" id="PS50031">
    <property type="entry name" value="EH"/>
    <property type="match status" value="2"/>
</dbReference>
<protein>
    <recommendedName>
        <fullName evidence="5">Actin cytoskeleton-regulatory complex protein PAN1</fullName>
    </recommendedName>
    <alternativeName>
        <fullName evidence="6">Actin cytoskeleton-regulatory complex protein pan1</fullName>
    </alternativeName>
</protein>
<evidence type="ECO:0000256" key="17">
    <source>
        <dbReference type="SAM" id="MobiDB-lite"/>
    </source>
</evidence>
<evidence type="ECO:0000256" key="8">
    <source>
        <dbReference type="ARBA" id="ARBA00022490"/>
    </source>
</evidence>
<dbReference type="RefSeq" id="XP_020073055.1">
    <property type="nucleotide sequence ID" value="XM_020213498.1"/>
</dbReference>
<evidence type="ECO:0000256" key="14">
    <source>
        <dbReference type="ARBA" id="ARBA00023203"/>
    </source>
</evidence>
<dbReference type="FunFam" id="1.10.238.10:FF:000349">
    <property type="entry name" value="Actin cytoskeleton-regulatory complex protein PAN1"/>
    <property type="match status" value="1"/>
</dbReference>
<evidence type="ECO:0000256" key="3">
    <source>
        <dbReference type="ARBA" id="ARBA00004413"/>
    </source>
</evidence>
<keyword evidence="15" id="KW-0206">Cytoskeleton</keyword>
<keyword evidence="20" id="KW-1185">Reference proteome</keyword>
<dbReference type="EMBL" id="KV453925">
    <property type="protein sequence ID" value="ODV76016.1"/>
    <property type="molecule type" value="Genomic_DNA"/>
</dbReference>
<evidence type="ECO:0000256" key="16">
    <source>
        <dbReference type="SAM" id="Coils"/>
    </source>
</evidence>
<keyword evidence="10" id="KW-0677">Repeat</keyword>
<dbReference type="Proteomes" id="UP000094389">
    <property type="component" value="Unassembled WGS sequence"/>
</dbReference>
<feature type="compositionally biased region" description="Low complexity" evidence="17">
    <location>
        <begin position="194"/>
        <end position="216"/>
    </location>
</feature>
<evidence type="ECO:0000256" key="10">
    <source>
        <dbReference type="ARBA" id="ARBA00022737"/>
    </source>
</evidence>
<keyword evidence="14" id="KW-0009">Actin-binding</keyword>
<dbReference type="PANTHER" id="PTHR11216">
    <property type="entry name" value="EH DOMAIN"/>
    <property type="match status" value="1"/>
</dbReference>
<sequence length="1178" mass="131966">MSYNPYDFQQQVPFQQSGFQAQGFQQQEQPPAQLQSVPAQFQHPLPPSTPSQERKYDQLSFLSEQDQVKFERLFNRHTDAISISPDSARSILLKSNLAPHNLARIWELSDINKTGDLLFPEFALALHLCNVVLSGAELPYQLEPRIRNEVSNLVDKINFNVPEGGAVSSQQSAHSTGALSDGDIFETNPVSGIQPQGQQQQTLQQQTLQQQTLQQQPTFGSFQQPELFTSPQKNQNALQQNDFTSPLNNQPTGFGFQNTPFTQGFNQGSTPPLSSNIMSNTVPLTQQPPRLVPLKSETTGVPIQRQQTGLPTSFQLQQANAASDLIQTTPGEIAALNAQATGLGLVPLKMQQTGTNAQMPLASQSTGFASGVMPTTFQTGGQSGQQSPPQPQNLIPIPTGGATRLQPQTTGLVPLRTGNGQFEPLKAQKTGFGQNSFFITNLVAQSQNYVNSYSYLTDAKVTPEEKKLFNKIFDNYDTEKKGLLSSDICAEIFRKSGLNREDLEKVWDLIARPNQTHLDRETFQMGMWLVYKRLNGAEIPNELPDSLKPSSMLILDDVKNKMRVQDSFKPLKKSSHSKIDGSRFKNNDDELITSSARHRRRAAASDKVLHEEKLNIEQMKKLINEKKILLDAFEVQREEDAVDNEEREREDLLAIETLKQQLRNLPKRTVDDERTLLKSKVQQLTDNAPYLIGEILSMEKAIQALKLELFRLNNPSALIGTGPNGEITDADRRKAKSKLLLAQKMAKLTGKPIDPNLEKLAEDATSLSTEAVKIQEESSKNQQMIRDVESSIKDISSSVLKELKVNVDNDEYKKWVLGVGVHPEVQQIVKEFRVEDIKERVRPSAPIVNPPVYESPVVSPPANIPPTVSSPAEGSPTVGSPANVSSFQTVSGSQTERSSSRPTFSSAEERKAYIKEQAKKKMQERMAALGLKRSTRTPSVESSTISTPTVSSPLVDEDGSSSDDDEESYQRMEEIRRRNREEREAHCKTPLSVLDVMPLSPPSRGMDSNDELYDDRRNVILNFDKVDEALDQCEKLEKEIKLKLSELANGHEDLRKLVEAEMDPRGETYLPTPNDDFDTKQHVNKSVDRFTDIPSSPESYDSQLEFDVNYKIAQFAQRHFESPDVLKIRNVSSRVMDLLTYSAPDDDKKLMDLSDDYKRRSDRVIQNFERLIDAYDRG</sequence>
<dbReference type="OrthoDB" id="2015333at2759"/>
<dbReference type="GO" id="GO:0060090">
    <property type="term" value="F:molecular adaptor activity"/>
    <property type="evidence" value="ECO:0007669"/>
    <property type="project" value="TreeGrafter"/>
</dbReference>
<comment type="similarity">
    <text evidence="4">Belongs to the PAN1 family.</text>
</comment>
<feature type="compositionally biased region" description="Low complexity" evidence="17">
    <location>
        <begin position="374"/>
        <end position="387"/>
    </location>
</feature>
<dbReference type="Pfam" id="PF12763">
    <property type="entry name" value="EH"/>
    <property type="match status" value="2"/>
</dbReference>
<proteinExistence type="inferred from homology"/>
<accession>A0A1E4S918</accession>
<gene>
    <name evidence="19" type="ORF">CYBJADRAFT_160016</name>
</gene>
<keyword evidence="8" id="KW-0963">Cytoplasm</keyword>
<feature type="compositionally biased region" description="Polar residues" evidence="17">
    <location>
        <begin position="167"/>
        <end position="178"/>
    </location>
</feature>
<dbReference type="CDD" id="cd00052">
    <property type="entry name" value="EH"/>
    <property type="match status" value="2"/>
</dbReference>
<keyword evidence="11" id="KW-0967">Endosome</keyword>
<dbReference type="Gene3D" id="1.10.238.10">
    <property type="entry name" value="EF-hand"/>
    <property type="match status" value="2"/>
</dbReference>
<dbReference type="GO" id="GO:0005886">
    <property type="term" value="C:plasma membrane"/>
    <property type="evidence" value="ECO:0007669"/>
    <property type="project" value="UniProtKB-SubCell"/>
</dbReference>
<keyword evidence="12 16" id="KW-0175">Coiled coil</keyword>
<feature type="region of interest" description="Disordered" evidence="17">
    <location>
        <begin position="374"/>
        <end position="420"/>
    </location>
</feature>
<feature type="compositionally biased region" description="Basic and acidic residues" evidence="17">
    <location>
        <begin position="968"/>
        <end position="985"/>
    </location>
</feature>
<feature type="region of interest" description="Disordered" evidence="17">
    <location>
        <begin position="241"/>
        <end position="288"/>
    </location>
</feature>
<feature type="domain" description="EH" evidence="18">
    <location>
        <begin position="66"/>
        <end position="153"/>
    </location>
</feature>
<evidence type="ECO:0000259" key="18">
    <source>
        <dbReference type="PROSITE" id="PS50031"/>
    </source>
</evidence>
<dbReference type="SMART" id="SM00027">
    <property type="entry name" value="EH"/>
    <property type="match status" value="2"/>
</dbReference>
<organism evidence="19 20">
    <name type="scientific">Cyberlindnera jadinii (strain ATCC 18201 / CBS 1600 / BCRC 20928 / JCM 3617 / NBRC 0987 / NRRL Y-1542)</name>
    <name type="common">Torula yeast</name>
    <name type="synonym">Candida utilis</name>
    <dbReference type="NCBI Taxonomy" id="983966"/>
    <lineage>
        <taxon>Eukaryota</taxon>
        <taxon>Fungi</taxon>
        <taxon>Dikarya</taxon>
        <taxon>Ascomycota</taxon>
        <taxon>Saccharomycotina</taxon>
        <taxon>Saccharomycetes</taxon>
        <taxon>Phaffomycetales</taxon>
        <taxon>Phaffomycetaceae</taxon>
        <taxon>Cyberlindnera</taxon>
    </lineage>
</organism>
<dbReference type="OMA" id="NLARIWE"/>